<feature type="compositionally biased region" description="Polar residues" evidence="9">
    <location>
        <begin position="499"/>
        <end position="522"/>
    </location>
</feature>
<feature type="transmembrane region" description="Helical" evidence="10">
    <location>
        <begin position="661"/>
        <end position="684"/>
    </location>
</feature>
<keyword evidence="8 10" id="KW-0472">Membrane</keyword>
<dbReference type="OrthoDB" id="6500128at2759"/>
<feature type="transmembrane region" description="Helical" evidence="10">
    <location>
        <begin position="589"/>
        <end position="612"/>
    </location>
</feature>
<feature type="domain" description="ABC transporter" evidence="11">
    <location>
        <begin position="876"/>
        <end position="1146"/>
    </location>
</feature>
<evidence type="ECO:0000256" key="4">
    <source>
        <dbReference type="ARBA" id="ARBA00022692"/>
    </source>
</evidence>
<evidence type="ECO:0000256" key="6">
    <source>
        <dbReference type="ARBA" id="ARBA00022840"/>
    </source>
</evidence>
<feature type="transmembrane region" description="Helical" evidence="10">
    <location>
        <begin position="690"/>
        <end position="710"/>
    </location>
</feature>
<dbReference type="PANTHER" id="PTHR24223">
    <property type="entry name" value="ATP-BINDING CASSETTE SUB-FAMILY C"/>
    <property type="match status" value="1"/>
</dbReference>
<gene>
    <name evidence="13" type="ORF">B0I35DRAFT_362272</name>
</gene>
<evidence type="ECO:0000256" key="10">
    <source>
        <dbReference type="SAM" id="Phobius"/>
    </source>
</evidence>
<feature type="transmembrane region" description="Helical" evidence="10">
    <location>
        <begin position="546"/>
        <end position="569"/>
    </location>
</feature>
<keyword evidence="6" id="KW-0067">ATP-binding</keyword>
<dbReference type="GO" id="GO:0005524">
    <property type="term" value="F:ATP binding"/>
    <property type="evidence" value="ECO:0007669"/>
    <property type="project" value="UniProtKB-KW"/>
</dbReference>
<dbReference type="Pfam" id="PF00005">
    <property type="entry name" value="ABC_tran"/>
    <property type="match status" value="2"/>
</dbReference>
<keyword evidence="13" id="KW-0378">Hydrolase</keyword>
<dbReference type="GO" id="GO:0140359">
    <property type="term" value="F:ABC-type transporter activity"/>
    <property type="evidence" value="ECO:0007669"/>
    <property type="project" value="InterPro"/>
</dbReference>
<dbReference type="Gene3D" id="3.40.50.300">
    <property type="entry name" value="P-loop containing nucleotide triphosphate hydrolases"/>
    <property type="match status" value="2"/>
</dbReference>
<dbReference type="SUPFAM" id="SSF90123">
    <property type="entry name" value="ABC transporter transmembrane region"/>
    <property type="match status" value="2"/>
</dbReference>
<reference evidence="13" key="1">
    <citation type="journal article" date="2021" name="Nat. Commun.">
        <title>Genetic determinants of endophytism in the Arabidopsis root mycobiome.</title>
        <authorList>
            <person name="Mesny F."/>
            <person name="Miyauchi S."/>
            <person name="Thiergart T."/>
            <person name="Pickel B."/>
            <person name="Atanasova L."/>
            <person name="Karlsson M."/>
            <person name="Huettel B."/>
            <person name="Barry K.W."/>
            <person name="Haridas S."/>
            <person name="Chen C."/>
            <person name="Bauer D."/>
            <person name="Andreopoulos W."/>
            <person name="Pangilinan J."/>
            <person name="LaButti K."/>
            <person name="Riley R."/>
            <person name="Lipzen A."/>
            <person name="Clum A."/>
            <person name="Drula E."/>
            <person name="Henrissat B."/>
            <person name="Kohler A."/>
            <person name="Grigoriev I.V."/>
            <person name="Martin F.M."/>
            <person name="Hacquard S."/>
        </authorList>
    </citation>
    <scope>NUCLEOTIDE SEQUENCE</scope>
    <source>
        <strain evidence="13">MPI-CAGE-CH-0235</strain>
    </source>
</reference>
<keyword evidence="14" id="KW-1185">Reference proteome</keyword>
<dbReference type="InterPro" id="IPR003439">
    <property type="entry name" value="ABC_transporter-like_ATP-bd"/>
</dbReference>
<evidence type="ECO:0000256" key="2">
    <source>
        <dbReference type="ARBA" id="ARBA00022448"/>
    </source>
</evidence>
<dbReference type="FunFam" id="1.20.1560.10:FF:000066">
    <property type="entry name" value="ABC multidrug transporter (Eurofung)"/>
    <property type="match status" value="1"/>
</dbReference>
<evidence type="ECO:0000256" key="9">
    <source>
        <dbReference type="SAM" id="MobiDB-lite"/>
    </source>
</evidence>
<keyword evidence="7 10" id="KW-1133">Transmembrane helix</keyword>
<dbReference type="Gene3D" id="1.20.1560.10">
    <property type="entry name" value="ABC transporter type 1, transmembrane domain"/>
    <property type="match status" value="2"/>
</dbReference>
<dbReference type="Proteomes" id="UP000813444">
    <property type="component" value="Unassembled WGS sequence"/>
</dbReference>
<dbReference type="InterPro" id="IPR044726">
    <property type="entry name" value="ABCC_6TM_D2"/>
</dbReference>
<evidence type="ECO:0000259" key="12">
    <source>
        <dbReference type="PROSITE" id="PS50929"/>
    </source>
</evidence>
<evidence type="ECO:0000256" key="3">
    <source>
        <dbReference type="ARBA" id="ARBA00022475"/>
    </source>
</evidence>
<evidence type="ECO:0000256" key="1">
    <source>
        <dbReference type="ARBA" id="ARBA00004651"/>
    </source>
</evidence>
<feature type="domain" description="ABC transporter" evidence="11">
    <location>
        <begin position="284"/>
        <end position="518"/>
    </location>
</feature>
<dbReference type="Pfam" id="PF00664">
    <property type="entry name" value="ABC_membrane"/>
    <property type="match status" value="1"/>
</dbReference>
<comment type="caution">
    <text evidence="13">The sequence shown here is derived from an EMBL/GenBank/DDBJ whole genome shotgun (WGS) entry which is preliminary data.</text>
</comment>
<dbReference type="InterPro" id="IPR027417">
    <property type="entry name" value="P-loop_NTPase"/>
</dbReference>
<dbReference type="PANTHER" id="PTHR24223:SF399">
    <property type="entry name" value="ABC TRANSPORTER ATNG"/>
    <property type="match status" value="1"/>
</dbReference>
<dbReference type="EMBL" id="JAGPNK010000019">
    <property type="protein sequence ID" value="KAH7305242.1"/>
    <property type="molecule type" value="Genomic_DNA"/>
</dbReference>
<sequence>MVRGSLISLIFKSTYYSSASQVHSTESLTLMTVDVDKVMFGFEDLHELWANVLQIAVAVYVLASQMSWASVAPVLVPICLSFSAPRWRRIVCVAATIPAATRIGVAQKDWNQKVQERVDVTASVLSGLREIRMLGIGGVAAGIIQQLRVDETRKSHRFRQLMTAIITLFLAPLITFALYTVVQNITGELSFSAAQAFTTLSLVNLISGPVSVLVQSFPGFASGISSLARIQDYVIATRSTTCGNPDILPHSPLPPVDEKGSRLLGSSLTALTPSDGSTAEELHVVVKEGTFGWREDAKVLNNINFKIAQGSLTLVTGPVGAGKSTLLWGILGELPFSRGHIWKQKSQTSFCPQTPWLVSGSIRHNIVCGTKYEKEWYDQVIAACSLVEDLRNIDNGDQHEVGNEGRNLSGGQRQRVALARAVYARSPLVILDEPLSGVDIKSAKHIVTALFGPGGLLRSGNTTVIIVVIVQPDGSLQKVEELDSTACDTTLNPAVAKQDSGSQGTHGLPASSQPDPNVQRAQEQAELQRKRGDWGIYLFYLQATGYLNAGAFLFFCLACAFLSQFSVLWVRWWADAAATVPSEQVSTGYYLGIYALLCVLAIVGLAVAAWMLMVRMVTRTATDLHGRVLRTLFLAPTSHFSTIDNGITLNRFNQDMQLLDFHLPLAGVNTFLFACICLVQAVVICTSVSFMAVAIPFCLAVLYFIQSFYLQTSRQLRLLDIEAKAPLFTNFKEAIDGLPSIRAYGHSFGSFLENDNRDLLDASQQPIYLLYTVQRWLSLVLDLVVAGLAVLLIVLAIYVDAGTTGSDMGVALVSLMSFNQYLTHLVRYWASLETSLGTISRIKEFILSTPKADGSLGSPQSSHVSAEEVAGSAQEIIFKNATATYKKNTSGTQMDGEGAETSLGIDSIGLVIPPCTKLAITGRSGSGKSTLVSALFRILPVTSGSISIGGQDISQIDQEIIQRRMNAVTQSPYFLPGLSIRESLDPISRMELLASSKPSGGEAESQEMSLIKDTILQEILEKLRLWPTVEERGGLDAQLLPSSWSSGQLQLLSLARAIVKARNLRSHPGTGWRILVLDEATSGIESEFAALMRETIRQEFADHTILAIVHGFDDVMEDMDQMIVMDSGRISAQGPPGEILRQEYSQ</sequence>
<feature type="region of interest" description="Disordered" evidence="9">
    <location>
        <begin position="495"/>
        <end position="524"/>
    </location>
</feature>
<dbReference type="CDD" id="cd18580">
    <property type="entry name" value="ABC_6TM_ABCC_D2"/>
    <property type="match status" value="1"/>
</dbReference>
<evidence type="ECO:0000313" key="14">
    <source>
        <dbReference type="Proteomes" id="UP000813444"/>
    </source>
</evidence>
<feature type="domain" description="ABC transmembrane type-1" evidence="12">
    <location>
        <begin position="1"/>
        <end position="222"/>
    </location>
</feature>
<evidence type="ECO:0000313" key="13">
    <source>
        <dbReference type="EMBL" id="KAH7305242.1"/>
    </source>
</evidence>
<feature type="transmembrane region" description="Helical" evidence="10">
    <location>
        <begin position="161"/>
        <end position="182"/>
    </location>
</feature>
<dbReference type="InterPro" id="IPR017871">
    <property type="entry name" value="ABC_transporter-like_CS"/>
</dbReference>
<feature type="domain" description="ABC transmembrane type-1" evidence="12">
    <location>
        <begin position="553"/>
        <end position="834"/>
    </location>
</feature>
<dbReference type="InterPro" id="IPR036640">
    <property type="entry name" value="ABC1_TM_sf"/>
</dbReference>
<evidence type="ECO:0000256" key="5">
    <source>
        <dbReference type="ARBA" id="ARBA00022741"/>
    </source>
</evidence>
<keyword evidence="3" id="KW-1003">Cell membrane</keyword>
<dbReference type="GO" id="GO:0016887">
    <property type="term" value="F:ATP hydrolysis activity"/>
    <property type="evidence" value="ECO:0007669"/>
    <property type="project" value="InterPro"/>
</dbReference>
<evidence type="ECO:0000256" key="7">
    <source>
        <dbReference type="ARBA" id="ARBA00022989"/>
    </source>
</evidence>
<dbReference type="SUPFAM" id="SSF52540">
    <property type="entry name" value="P-loop containing nucleoside triphosphate hydrolases"/>
    <property type="match status" value="2"/>
</dbReference>
<dbReference type="AlphaFoldDB" id="A0A8K0SDK9"/>
<evidence type="ECO:0000259" key="11">
    <source>
        <dbReference type="PROSITE" id="PS50893"/>
    </source>
</evidence>
<dbReference type="SMART" id="SM00382">
    <property type="entry name" value="AAA"/>
    <property type="match status" value="2"/>
</dbReference>
<organism evidence="13 14">
    <name type="scientific">Stachybotrys elegans</name>
    <dbReference type="NCBI Taxonomy" id="80388"/>
    <lineage>
        <taxon>Eukaryota</taxon>
        <taxon>Fungi</taxon>
        <taxon>Dikarya</taxon>
        <taxon>Ascomycota</taxon>
        <taxon>Pezizomycotina</taxon>
        <taxon>Sordariomycetes</taxon>
        <taxon>Hypocreomycetidae</taxon>
        <taxon>Hypocreales</taxon>
        <taxon>Stachybotryaceae</taxon>
        <taxon>Stachybotrys</taxon>
    </lineage>
</organism>
<keyword evidence="4 10" id="KW-0812">Transmembrane</keyword>
<evidence type="ECO:0000256" key="8">
    <source>
        <dbReference type="ARBA" id="ARBA00023136"/>
    </source>
</evidence>
<feature type="transmembrane region" description="Helical" evidence="10">
    <location>
        <begin position="776"/>
        <end position="799"/>
    </location>
</feature>
<dbReference type="PROSITE" id="PS00211">
    <property type="entry name" value="ABC_TRANSPORTER_1"/>
    <property type="match status" value="1"/>
</dbReference>
<keyword evidence="5" id="KW-0547">Nucleotide-binding</keyword>
<comment type="subcellular location">
    <subcellularLocation>
        <location evidence="1">Cell membrane</location>
        <topology evidence="1">Multi-pass membrane protein</topology>
    </subcellularLocation>
</comment>
<dbReference type="GO" id="GO:0005886">
    <property type="term" value="C:plasma membrane"/>
    <property type="evidence" value="ECO:0007669"/>
    <property type="project" value="UniProtKB-SubCell"/>
</dbReference>
<dbReference type="PROSITE" id="PS50929">
    <property type="entry name" value="ABC_TM1F"/>
    <property type="match status" value="2"/>
</dbReference>
<keyword evidence="2" id="KW-0813">Transport</keyword>
<dbReference type="PROSITE" id="PS50893">
    <property type="entry name" value="ABC_TRANSPORTER_2"/>
    <property type="match status" value="2"/>
</dbReference>
<dbReference type="InterPro" id="IPR011527">
    <property type="entry name" value="ABC1_TM_dom"/>
</dbReference>
<dbReference type="InterPro" id="IPR003593">
    <property type="entry name" value="AAA+_ATPase"/>
</dbReference>
<protein>
    <submittedName>
        <fullName evidence="13">P-loop containing nucleoside triphosphate hydrolase protein</fullName>
    </submittedName>
</protein>
<name>A0A8K0SDK9_9HYPO</name>
<proteinExistence type="predicted"/>
<accession>A0A8K0SDK9</accession>
<dbReference type="InterPro" id="IPR050173">
    <property type="entry name" value="ABC_transporter_C-like"/>
</dbReference>